<evidence type="ECO:0000256" key="1">
    <source>
        <dbReference type="SAM" id="MobiDB-lite"/>
    </source>
</evidence>
<dbReference type="Pfam" id="PF24694">
    <property type="entry name" value="LNS2_PITM1-3"/>
    <property type="match status" value="1"/>
</dbReference>
<dbReference type="InterPro" id="IPR001666">
    <property type="entry name" value="PI_transfer"/>
</dbReference>
<evidence type="ECO:0000313" key="4">
    <source>
        <dbReference type="Proteomes" id="UP000261380"/>
    </source>
</evidence>
<proteinExistence type="predicted"/>
<dbReference type="STRING" id="32473.ENSXCOP00000023572"/>
<feature type="domain" description="LNS2/PITP" evidence="2">
    <location>
        <begin position="103"/>
        <end position="234"/>
    </location>
</feature>
<name>A0A3B5MIJ2_9TELE</name>
<feature type="region of interest" description="Disordered" evidence="1">
    <location>
        <begin position="56"/>
        <end position="76"/>
    </location>
</feature>
<dbReference type="GO" id="GO:0008525">
    <property type="term" value="F:phosphatidylcholine transporter activity"/>
    <property type="evidence" value="ECO:0007669"/>
    <property type="project" value="TreeGrafter"/>
</dbReference>
<dbReference type="AlphaFoldDB" id="A0A3B5MIJ2"/>
<keyword evidence="4" id="KW-1185">Reference proteome</keyword>
<dbReference type="GO" id="GO:0035091">
    <property type="term" value="F:phosphatidylinositol binding"/>
    <property type="evidence" value="ECO:0007669"/>
    <property type="project" value="TreeGrafter"/>
</dbReference>
<dbReference type="SUPFAM" id="SSF56784">
    <property type="entry name" value="HAD-like"/>
    <property type="match status" value="1"/>
</dbReference>
<protein>
    <recommendedName>
        <fullName evidence="2">LNS2/PITP domain-containing protein</fullName>
    </recommendedName>
</protein>
<evidence type="ECO:0000313" key="3">
    <source>
        <dbReference type="Ensembl" id="ENSXCOP00000023572.1"/>
    </source>
</evidence>
<organism evidence="3 4">
    <name type="scientific">Xiphophorus couchianus</name>
    <name type="common">Monterrey platyfish</name>
    <dbReference type="NCBI Taxonomy" id="32473"/>
    <lineage>
        <taxon>Eukaryota</taxon>
        <taxon>Metazoa</taxon>
        <taxon>Chordata</taxon>
        <taxon>Craniata</taxon>
        <taxon>Vertebrata</taxon>
        <taxon>Euteleostomi</taxon>
        <taxon>Actinopterygii</taxon>
        <taxon>Neopterygii</taxon>
        <taxon>Teleostei</taxon>
        <taxon>Neoteleostei</taxon>
        <taxon>Acanthomorphata</taxon>
        <taxon>Ovalentaria</taxon>
        <taxon>Atherinomorphae</taxon>
        <taxon>Cyprinodontiformes</taxon>
        <taxon>Poeciliidae</taxon>
        <taxon>Poeciliinae</taxon>
        <taxon>Xiphophorus</taxon>
    </lineage>
</organism>
<feature type="region of interest" description="Disordered" evidence="1">
    <location>
        <begin position="293"/>
        <end position="314"/>
    </location>
</feature>
<dbReference type="SMART" id="SM00775">
    <property type="entry name" value="LNS2"/>
    <property type="match status" value="1"/>
</dbReference>
<dbReference type="Gene3D" id="3.40.50.1000">
    <property type="entry name" value="HAD superfamily/HAD-like"/>
    <property type="match status" value="1"/>
</dbReference>
<dbReference type="PANTHER" id="PTHR10658">
    <property type="entry name" value="PHOSPHATIDYLINOSITOL TRANSFER PROTEIN"/>
    <property type="match status" value="1"/>
</dbReference>
<reference evidence="3" key="2">
    <citation type="submission" date="2025-09" db="UniProtKB">
        <authorList>
            <consortium name="Ensembl"/>
        </authorList>
    </citation>
    <scope>IDENTIFICATION</scope>
</reference>
<dbReference type="GO" id="GO:0005737">
    <property type="term" value="C:cytoplasm"/>
    <property type="evidence" value="ECO:0007669"/>
    <property type="project" value="TreeGrafter"/>
</dbReference>
<dbReference type="InterPro" id="IPR031315">
    <property type="entry name" value="LNS2/PITP"/>
</dbReference>
<dbReference type="Ensembl" id="ENSXCOT00000023853.1">
    <property type="protein sequence ID" value="ENSXCOP00000023572.1"/>
    <property type="gene ID" value="ENSXCOG00000017608.1"/>
</dbReference>
<dbReference type="GeneTree" id="ENSGT00940000153849"/>
<dbReference type="GO" id="GO:0031210">
    <property type="term" value="F:phosphatidylcholine binding"/>
    <property type="evidence" value="ECO:0007669"/>
    <property type="project" value="TreeGrafter"/>
</dbReference>
<dbReference type="Proteomes" id="UP000261380">
    <property type="component" value="Unplaced"/>
</dbReference>
<dbReference type="FunFam" id="3.40.50.1000:FF:000173">
    <property type="entry name" value="Membrane-associated phosphatidylinositol transfer protein 2"/>
    <property type="match status" value="1"/>
</dbReference>
<dbReference type="GO" id="GO:0008526">
    <property type="term" value="F:phosphatidylinositol transfer activity"/>
    <property type="evidence" value="ECO:0007669"/>
    <property type="project" value="TreeGrafter"/>
</dbReference>
<dbReference type="InterPro" id="IPR023214">
    <property type="entry name" value="HAD_sf"/>
</dbReference>
<accession>A0A3B5MIJ2</accession>
<evidence type="ECO:0000259" key="2">
    <source>
        <dbReference type="SMART" id="SM00775"/>
    </source>
</evidence>
<reference evidence="3" key="1">
    <citation type="submission" date="2025-08" db="UniProtKB">
        <authorList>
            <consortium name="Ensembl"/>
        </authorList>
    </citation>
    <scope>IDENTIFICATION</scope>
</reference>
<dbReference type="InterPro" id="IPR036412">
    <property type="entry name" value="HAD-like_sf"/>
</dbReference>
<dbReference type="PANTHER" id="PTHR10658:SF84">
    <property type="entry name" value="MEMBRANE-ASSOCIATED PHOSPHATIDYLINOSITOL TRANSFER PROTEIN 2"/>
    <property type="match status" value="1"/>
</dbReference>
<sequence>MLNGLNFYSAFPVIFDHSKHFTLESHSPSHTFITPIHRSVGNLGLSALPRGTSTCGRRKLESNLQPSDRKTTTLPKSHYNGDLGDHTFADSYLTVVPKGTEFVVFSIDGSFAASVSIMGSDPKVRAGAVDVVRYWQDLGYLIVYVTGRPDMQKQRVVAWLSQHNFPHGVVSFCDGLVHDPLRHKANFLKCLISEAHMRIFAAYGSTKDISVYSSVGLPPSQIYIVGRPTKKMQHQCQFIPDGYASHLSQLEYNQRSRPAKSTSTRMVLRKSSFALGAAGGDFLRKRNHIFRTISSQQPGGSGSGSQPVRTERTLSQCEGECERSFATATQRSMSIAAGCWGRGNKEGPK</sequence>